<comment type="caution">
    <text evidence="2">The sequence shown here is derived from an EMBL/GenBank/DDBJ whole genome shotgun (WGS) entry which is preliminary data.</text>
</comment>
<feature type="coiled-coil region" evidence="1">
    <location>
        <begin position="242"/>
        <end position="269"/>
    </location>
</feature>
<gene>
    <name evidence="2" type="ORF">RFI_08435</name>
</gene>
<evidence type="ECO:0000313" key="2">
    <source>
        <dbReference type="EMBL" id="ETO28694.1"/>
    </source>
</evidence>
<evidence type="ECO:0000256" key="1">
    <source>
        <dbReference type="SAM" id="Coils"/>
    </source>
</evidence>
<keyword evidence="1" id="KW-0175">Coiled coil</keyword>
<feature type="coiled-coil region" evidence="1">
    <location>
        <begin position="19"/>
        <end position="46"/>
    </location>
</feature>
<accession>X6NSG5</accession>
<dbReference type="InterPro" id="IPR038929">
    <property type="entry name" value="CCDC13"/>
</dbReference>
<dbReference type="PANTHER" id="PTHR31935">
    <property type="entry name" value="COILED-COIL DOMAIN-CONTAINING PROTEIN 13"/>
    <property type="match status" value="1"/>
</dbReference>
<evidence type="ECO:0000313" key="3">
    <source>
        <dbReference type="Proteomes" id="UP000023152"/>
    </source>
</evidence>
<dbReference type="AlphaFoldDB" id="X6NSG5"/>
<dbReference type="Proteomes" id="UP000023152">
    <property type="component" value="Unassembled WGS sequence"/>
</dbReference>
<reference evidence="2 3" key="1">
    <citation type="journal article" date="2013" name="Curr. Biol.">
        <title>The Genome of the Foraminiferan Reticulomyxa filosa.</title>
        <authorList>
            <person name="Glockner G."/>
            <person name="Hulsmann N."/>
            <person name="Schleicher M."/>
            <person name="Noegel A.A."/>
            <person name="Eichinger L."/>
            <person name="Gallinger C."/>
            <person name="Pawlowski J."/>
            <person name="Sierra R."/>
            <person name="Euteneuer U."/>
            <person name="Pillet L."/>
            <person name="Moustafa A."/>
            <person name="Platzer M."/>
            <person name="Groth M."/>
            <person name="Szafranski K."/>
            <person name="Schliwa M."/>
        </authorList>
    </citation>
    <scope>NUCLEOTIDE SEQUENCE [LARGE SCALE GENOMIC DNA]</scope>
</reference>
<keyword evidence="3" id="KW-1185">Reference proteome</keyword>
<name>X6NSG5_RETFI</name>
<sequence length="274" mass="31903">MELLSGHKIEVDWENASSVHDLRESNTKLREEIIQKNAEIVALEEAISTLHVELKNWNRYVQKKKKKKKKRELEKYRQNHQSPVKVVEPLRRGGGHDNGAATLPPASTLPVVCTDDWKEKHDKLSKKVVSAKIEINSLKHQICQLQQIIKREVNWEELSIHDLLKKASEGTWKGRAEQIVKLKDKNDVCCCFFFFFFFLQLQMKEELEKMKGSYANNSGDSDFKKKNKEQLSAVAEYRVKQFESTQKELEKTASKIELLEKKIRGKNSRIEAVR</sequence>
<dbReference type="PANTHER" id="PTHR31935:SF1">
    <property type="entry name" value="COILED-COIL DOMAIN-CONTAINING PROTEIN 13"/>
    <property type="match status" value="1"/>
</dbReference>
<protein>
    <submittedName>
        <fullName evidence="2">Uncharacterized protein</fullName>
    </submittedName>
</protein>
<dbReference type="EMBL" id="ASPP01006524">
    <property type="protein sequence ID" value="ETO28694.1"/>
    <property type="molecule type" value="Genomic_DNA"/>
</dbReference>
<organism evidence="2 3">
    <name type="scientific">Reticulomyxa filosa</name>
    <dbReference type="NCBI Taxonomy" id="46433"/>
    <lineage>
        <taxon>Eukaryota</taxon>
        <taxon>Sar</taxon>
        <taxon>Rhizaria</taxon>
        <taxon>Retaria</taxon>
        <taxon>Foraminifera</taxon>
        <taxon>Monothalamids</taxon>
        <taxon>Reticulomyxidae</taxon>
        <taxon>Reticulomyxa</taxon>
    </lineage>
</organism>
<proteinExistence type="predicted"/>